<gene>
    <name evidence="1" type="ORF">Q5Y73_03985</name>
</gene>
<name>A0ABT9IVA3_9BACL</name>
<proteinExistence type="predicted"/>
<dbReference type="InterPro" id="IPR012441">
    <property type="entry name" value="DUF1643"/>
</dbReference>
<keyword evidence="2" id="KW-1185">Reference proteome</keyword>
<sequence length="162" mass="18716">MKNQSGAFISGNFRYSLFRVWDDSKKKVGFLMLNPSKADEVEDDNTIRKCVHFAKSWGYGSLEVINLFAYRATYPTELKSVEDPVGSLNDIYIKKVVDRCDQVILAWGNRGSYLKRNEEVLKMIDPDKLYVLEMSLEGHPKHPLFLSSTLKPKPYKQKVDKF</sequence>
<evidence type="ECO:0000313" key="1">
    <source>
        <dbReference type="EMBL" id="MDP5273252.1"/>
    </source>
</evidence>
<evidence type="ECO:0000313" key="2">
    <source>
        <dbReference type="Proteomes" id="UP001231941"/>
    </source>
</evidence>
<dbReference type="Proteomes" id="UP001231941">
    <property type="component" value="Unassembled WGS sequence"/>
</dbReference>
<dbReference type="RefSeq" id="WP_305990536.1">
    <property type="nucleotide sequence ID" value="NZ_JAVAMP010000001.1"/>
</dbReference>
<reference evidence="1 2" key="1">
    <citation type="submission" date="2023-08" db="EMBL/GenBank/DDBJ databases">
        <authorList>
            <person name="Park J.-S."/>
        </authorList>
    </citation>
    <scope>NUCLEOTIDE SEQUENCE [LARGE SCALE GENOMIC DNA]</scope>
    <source>
        <strain evidence="1 2">2205SS18-9</strain>
    </source>
</reference>
<comment type="caution">
    <text evidence="1">The sequence shown here is derived from an EMBL/GenBank/DDBJ whole genome shotgun (WGS) entry which is preliminary data.</text>
</comment>
<dbReference type="Pfam" id="PF07799">
    <property type="entry name" value="DUF1643"/>
    <property type="match status" value="1"/>
</dbReference>
<organism evidence="1 2">
    <name type="scientific">Chengkuizengella axinellae</name>
    <dbReference type="NCBI Taxonomy" id="3064388"/>
    <lineage>
        <taxon>Bacteria</taxon>
        <taxon>Bacillati</taxon>
        <taxon>Bacillota</taxon>
        <taxon>Bacilli</taxon>
        <taxon>Bacillales</taxon>
        <taxon>Paenibacillaceae</taxon>
        <taxon>Chengkuizengella</taxon>
    </lineage>
</organism>
<accession>A0ABT9IVA3</accession>
<protein>
    <submittedName>
        <fullName evidence="1">DUF1643 domain-containing protein</fullName>
    </submittedName>
</protein>
<dbReference type="EMBL" id="JAVAMP010000001">
    <property type="protein sequence ID" value="MDP5273252.1"/>
    <property type="molecule type" value="Genomic_DNA"/>
</dbReference>